<dbReference type="SUPFAM" id="SSF56112">
    <property type="entry name" value="Protein kinase-like (PK-like)"/>
    <property type="match status" value="1"/>
</dbReference>
<dbReference type="InterPro" id="IPR004147">
    <property type="entry name" value="ABC1_dom"/>
</dbReference>
<dbReference type="EMBL" id="CP101527">
    <property type="protein sequence ID" value="UZW73803.1"/>
    <property type="molecule type" value="Genomic_DNA"/>
</dbReference>
<dbReference type="GO" id="GO:0006744">
    <property type="term" value="P:ubiquinone biosynthetic process"/>
    <property type="evidence" value="ECO:0007669"/>
    <property type="project" value="TreeGrafter"/>
</dbReference>
<name>A0A9E8HJG0_9ALTE</name>
<keyword evidence="2" id="KW-0808">Transferase</keyword>
<keyword evidence="3" id="KW-0547">Nucleotide-binding</keyword>
<dbReference type="RefSeq" id="WP_251809944.1">
    <property type="nucleotide sequence ID" value="NZ_CP101527.1"/>
</dbReference>
<evidence type="ECO:0000256" key="1">
    <source>
        <dbReference type="ARBA" id="ARBA00009670"/>
    </source>
</evidence>
<dbReference type="Pfam" id="PF03109">
    <property type="entry name" value="ABC1"/>
    <property type="match status" value="1"/>
</dbReference>
<dbReference type="GO" id="GO:0005524">
    <property type="term" value="F:ATP binding"/>
    <property type="evidence" value="ECO:0007669"/>
    <property type="project" value="UniProtKB-KW"/>
</dbReference>
<evidence type="ECO:0000259" key="5">
    <source>
        <dbReference type="Pfam" id="PF03109"/>
    </source>
</evidence>
<dbReference type="GO" id="GO:0016301">
    <property type="term" value="F:kinase activity"/>
    <property type="evidence" value="ECO:0007669"/>
    <property type="project" value="UniProtKB-KW"/>
</dbReference>
<dbReference type="KEGG" id="asem:NNL22_12230"/>
<keyword evidence="6" id="KW-0418">Kinase</keyword>
<feature type="domain" description="ABC1 atypical kinase-like" evidence="5">
    <location>
        <begin position="102"/>
        <end position="348"/>
    </location>
</feature>
<dbReference type="PANTHER" id="PTHR43851:SF3">
    <property type="entry name" value="COENZYME Q8"/>
    <property type="match status" value="1"/>
</dbReference>
<dbReference type="PANTHER" id="PTHR43851">
    <property type="match status" value="1"/>
</dbReference>
<evidence type="ECO:0000313" key="6">
    <source>
        <dbReference type="EMBL" id="UZW73803.1"/>
    </source>
</evidence>
<evidence type="ECO:0000256" key="4">
    <source>
        <dbReference type="ARBA" id="ARBA00022840"/>
    </source>
</evidence>
<keyword evidence="7" id="KW-1185">Reference proteome</keyword>
<accession>A0A9E8HJG0</accession>
<dbReference type="AlphaFoldDB" id="A0A9E8HJG0"/>
<gene>
    <name evidence="6" type="ORF">NNL22_12230</name>
</gene>
<dbReference type="CDD" id="cd13970">
    <property type="entry name" value="ABC1_ADCK3"/>
    <property type="match status" value="1"/>
</dbReference>
<dbReference type="InterPro" id="IPR051409">
    <property type="entry name" value="Atypical_kinase_ADCK"/>
</dbReference>
<evidence type="ECO:0000256" key="2">
    <source>
        <dbReference type="ARBA" id="ARBA00022679"/>
    </source>
</evidence>
<keyword evidence="4" id="KW-0067">ATP-binding</keyword>
<proteinExistence type="inferred from homology"/>
<organism evidence="6 7">
    <name type="scientific">Alkalimarinus sediminis</name>
    <dbReference type="NCBI Taxonomy" id="1632866"/>
    <lineage>
        <taxon>Bacteria</taxon>
        <taxon>Pseudomonadati</taxon>
        <taxon>Pseudomonadota</taxon>
        <taxon>Gammaproteobacteria</taxon>
        <taxon>Alteromonadales</taxon>
        <taxon>Alteromonadaceae</taxon>
        <taxon>Alkalimarinus</taxon>
    </lineage>
</organism>
<comment type="similarity">
    <text evidence="1">Belongs to the protein kinase superfamily. ADCK protein kinase family.</text>
</comment>
<protein>
    <submittedName>
        <fullName evidence="6">AarF/ABC1/UbiB kinase family protein</fullName>
    </submittedName>
</protein>
<reference evidence="6" key="1">
    <citation type="submission" date="2022-07" db="EMBL/GenBank/DDBJ databases">
        <title>Alkalimarinus sp. nov., isolated from gut of a Alitta virens.</title>
        <authorList>
            <person name="Yang A.I."/>
            <person name="Shin N.-R."/>
        </authorList>
    </citation>
    <scope>NUCLEOTIDE SEQUENCE</scope>
    <source>
        <strain evidence="6">FA028</strain>
    </source>
</reference>
<evidence type="ECO:0000256" key="3">
    <source>
        <dbReference type="ARBA" id="ARBA00022741"/>
    </source>
</evidence>
<dbReference type="InterPro" id="IPR034646">
    <property type="entry name" value="ADCK3_dom"/>
</dbReference>
<dbReference type="InterPro" id="IPR011009">
    <property type="entry name" value="Kinase-like_dom_sf"/>
</dbReference>
<evidence type="ECO:0000313" key="7">
    <source>
        <dbReference type="Proteomes" id="UP001164472"/>
    </source>
</evidence>
<dbReference type="Proteomes" id="UP001164472">
    <property type="component" value="Chromosome"/>
</dbReference>
<sequence>MADDKNNDTVARIKTGSFERRLSLTKAGLFASTRMAGHVAANVFTSKDKRLERRKKMLSRQAEFLVDELGKLKGSVVKIGQVMALYGEHFLPVEVTEALHTLEDQTTALEWPSIEKVLRFELGNGALDELEIEKTPIGAASLGQVHRARRKSDGKEICLKIQYPGVADAVDSDLDAVAQLLKLAKLVSFSRDFDEWLEEVRVMMHREVDYTLEAETTRRFGKMLQGDERFIVPEILLEYSTPHVMATSYEPGLSVSSEEVLSLPQSRRNKLAESALELFLKEMFIWKEIQTDPNFGNYRIRLADEKHAEDRIVLLDFGAVQKYPDAFIDPVCDMIYASYTRDLKRVIEGGIKLNFMHDDWPEKVLEEFGGVCMAVLEPLADRKVEVPDYALNDKGEYRWKQSDLPTRVAKRAAVSAINRYFKIPPKEFVFLNRKLVGVYTFISVLEAEFNGRDLLKPYLKRFERL</sequence>